<reference evidence="2 3" key="1">
    <citation type="submission" date="2019-08" db="EMBL/GenBank/DDBJ databases">
        <title>Genome sequence of Psychrobacter frigidicola ACAM304 (type strain).</title>
        <authorList>
            <person name="Bowman J.P."/>
        </authorList>
    </citation>
    <scope>NUCLEOTIDE SEQUENCE [LARGE SCALE GENOMIC DNA]</scope>
    <source>
        <strain evidence="2 3">ACAM 304</strain>
    </source>
</reference>
<protein>
    <submittedName>
        <fullName evidence="2">GNAT family N-acetyltransferase</fullName>
    </submittedName>
</protein>
<dbReference type="PROSITE" id="PS51186">
    <property type="entry name" value="GNAT"/>
    <property type="match status" value="1"/>
</dbReference>
<dbReference type="OrthoDB" id="9801656at2"/>
<dbReference type="GO" id="GO:0016747">
    <property type="term" value="F:acyltransferase activity, transferring groups other than amino-acyl groups"/>
    <property type="evidence" value="ECO:0007669"/>
    <property type="project" value="InterPro"/>
</dbReference>
<feature type="domain" description="N-acetyltransferase" evidence="1">
    <location>
        <begin position="11"/>
        <end position="183"/>
    </location>
</feature>
<comment type="caution">
    <text evidence="2">The sequence shown here is derived from an EMBL/GenBank/DDBJ whole genome shotgun (WGS) entry which is preliminary data.</text>
</comment>
<gene>
    <name evidence="2" type="ORF">ES754_05885</name>
</gene>
<dbReference type="InterPro" id="IPR000182">
    <property type="entry name" value="GNAT_dom"/>
</dbReference>
<dbReference type="RefSeq" id="WP_147222908.1">
    <property type="nucleotide sequence ID" value="NZ_CAJGYY010000001.1"/>
</dbReference>
<dbReference type="Proteomes" id="UP000321903">
    <property type="component" value="Unassembled WGS sequence"/>
</dbReference>
<dbReference type="InterPro" id="IPR051531">
    <property type="entry name" value="N-acetyltransferase"/>
</dbReference>
<keyword evidence="2" id="KW-0808">Transferase</keyword>
<accession>A0A5C7ACA3</accession>
<name>A0A5C7ACA3_9GAMM</name>
<dbReference type="Pfam" id="PF13302">
    <property type="entry name" value="Acetyltransf_3"/>
    <property type="match status" value="1"/>
</dbReference>
<evidence type="ECO:0000313" key="2">
    <source>
        <dbReference type="EMBL" id="TXD98443.1"/>
    </source>
</evidence>
<organism evidence="2 3">
    <name type="scientific">Psychrobacter frigidicola</name>
    <dbReference type="NCBI Taxonomy" id="45611"/>
    <lineage>
        <taxon>Bacteria</taxon>
        <taxon>Pseudomonadati</taxon>
        <taxon>Pseudomonadota</taxon>
        <taxon>Gammaproteobacteria</taxon>
        <taxon>Moraxellales</taxon>
        <taxon>Moraxellaceae</taxon>
        <taxon>Psychrobacter</taxon>
    </lineage>
</organism>
<sequence length="191" mass="21859">MNVESLETQRLYLRQWQPSDFATFAAMNADPEIMRYFPKLLSAAVSDVIANKCQQLIKDNGWGFWALSLKSDLKKADNFIGFVGLNATHADLPFAPSVEIGWRLHKDYWGQGYATEAAQASLKFAFEELHLTEVVAFTAVINRPSQKVMLRIGMTNTQDNFYHPMLETNHVLAKHVLYKITQEQWREAMDS</sequence>
<dbReference type="PANTHER" id="PTHR43792">
    <property type="entry name" value="GNAT FAMILY, PUTATIVE (AFU_ORTHOLOGUE AFUA_3G00765)-RELATED-RELATED"/>
    <property type="match status" value="1"/>
</dbReference>
<dbReference type="AlphaFoldDB" id="A0A5C7ACA3"/>
<dbReference type="Gene3D" id="3.40.630.30">
    <property type="match status" value="1"/>
</dbReference>
<keyword evidence="3" id="KW-1185">Reference proteome</keyword>
<dbReference type="SUPFAM" id="SSF55729">
    <property type="entry name" value="Acyl-CoA N-acyltransferases (Nat)"/>
    <property type="match status" value="1"/>
</dbReference>
<dbReference type="InterPro" id="IPR016181">
    <property type="entry name" value="Acyl_CoA_acyltransferase"/>
</dbReference>
<dbReference type="EMBL" id="VORZ01000001">
    <property type="protein sequence ID" value="TXD98443.1"/>
    <property type="molecule type" value="Genomic_DNA"/>
</dbReference>
<evidence type="ECO:0000259" key="1">
    <source>
        <dbReference type="PROSITE" id="PS51186"/>
    </source>
</evidence>
<proteinExistence type="predicted"/>
<evidence type="ECO:0000313" key="3">
    <source>
        <dbReference type="Proteomes" id="UP000321903"/>
    </source>
</evidence>
<dbReference type="PANTHER" id="PTHR43792:SF1">
    <property type="entry name" value="N-ACETYLTRANSFERASE DOMAIN-CONTAINING PROTEIN"/>
    <property type="match status" value="1"/>
</dbReference>